<sequence length="245" mass="27326">MDQISWPKGSVVFVGDIQGQYHQLQAALDKFGFDRQTDLLVCCGDLIDKGDNSYQALSLLNEPYFRTVLGNHDQCLLNALNTVIEEGVDGLCNPEHQHWFYANGGEWFLEPNMIEACLEYHDALQALPVQLEVIDSNGIKIGVTHGGYDSSVWQPLADNEYSRLNAIWSRSPITQFQKLSSETKRQKLSSKHKVSGCEAVCHGHTPVDKITVVGSHVYLDSDSDKTSNFNLISSENVAELVRRAV</sequence>
<evidence type="ECO:0000313" key="2">
    <source>
        <dbReference type="EMBL" id="MCQ1061104.1"/>
    </source>
</evidence>
<proteinExistence type="predicted"/>
<gene>
    <name evidence="2" type="ORF">NHN17_23985</name>
</gene>
<evidence type="ECO:0000259" key="1">
    <source>
        <dbReference type="Pfam" id="PF00149"/>
    </source>
</evidence>
<name>A0ABT1NCN6_9GAMM</name>
<dbReference type="Proteomes" id="UP001524460">
    <property type="component" value="Unassembled WGS sequence"/>
</dbReference>
<organism evidence="2 3">
    <name type="scientific">Photobacterium pectinilyticum</name>
    <dbReference type="NCBI Taxonomy" id="2906793"/>
    <lineage>
        <taxon>Bacteria</taxon>
        <taxon>Pseudomonadati</taxon>
        <taxon>Pseudomonadota</taxon>
        <taxon>Gammaproteobacteria</taxon>
        <taxon>Vibrionales</taxon>
        <taxon>Vibrionaceae</taxon>
        <taxon>Photobacterium</taxon>
    </lineage>
</organism>
<accession>A0ABT1NCN6</accession>
<dbReference type="EMBL" id="JANEYT010000112">
    <property type="protein sequence ID" value="MCQ1061104.1"/>
    <property type="molecule type" value="Genomic_DNA"/>
</dbReference>
<protein>
    <submittedName>
        <fullName evidence="2">Metallophosphoesterase</fullName>
    </submittedName>
</protein>
<keyword evidence="3" id="KW-1185">Reference proteome</keyword>
<comment type="caution">
    <text evidence="2">The sequence shown here is derived from an EMBL/GenBank/DDBJ whole genome shotgun (WGS) entry which is preliminary data.</text>
</comment>
<dbReference type="InterPro" id="IPR029052">
    <property type="entry name" value="Metallo-depent_PP-like"/>
</dbReference>
<dbReference type="PANTHER" id="PTHR42850:SF4">
    <property type="entry name" value="ZINC-DEPENDENT ENDOPOLYPHOSPHATASE"/>
    <property type="match status" value="1"/>
</dbReference>
<dbReference type="InterPro" id="IPR004843">
    <property type="entry name" value="Calcineurin-like_PHP"/>
</dbReference>
<dbReference type="Pfam" id="PF00149">
    <property type="entry name" value="Metallophos"/>
    <property type="match status" value="1"/>
</dbReference>
<evidence type="ECO:0000313" key="3">
    <source>
        <dbReference type="Proteomes" id="UP001524460"/>
    </source>
</evidence>
<dbReference type="RefSeq" id="WP_255045202.1">
    <property type="nucleotide sequence ID" value="NZ_JANEYT010000112.1"/>
</dbReference>
<reference evidence="2 3" key="1">
    <citation type="submission" date="2022-07" db="EMBL/GenBank/DDBJ databases">
        <title>Photobacterium pectinilyticum sp. nov., a marine bacterium isolated from surface seawater of Qingdao offshore.</title>
        <authorList>
            <person name="Wang X."/>
        </authorList>
    </citation>
    <scope>NUCLEOTIDE SEQUENCE [LARGE SCALE GENOMIC DNA]</scope>
    <source>
        <strain evidence="2 3">ZSDE20</strain>
    </source>
</reference>
<dbReference type="InterPro" id="IPR050126">
    <property type="entry name" value="Ap4A_hydrolase"/>
</dbReference>
<dbReference type="SUPFAM" id="SSF56300">
    <property type="entry name" value="Metallo-dependent phosphatases"/>
    <property type="match status" value="1"/>
</dbReference>
<dbReference type="Gene3D" id="3.60.21.10">
    <property type="match status" value="1"/>
</dbReference>
<dbReference type="PANTHER" id="PTHR42850">
    <property type="entry name" value="METALLOPHOSPHOESTERASE"/>
    <property type="match status" value="1"/>
</dbReference>
<feature type="domain" description="Calcineurin-like phosphoesterase" evidence="1">
    <location>
        <begin position="11"/>
        <end position="207"/>
    </location>
</feature>